<comment type="activity regulation">
    <text evidence="10">Na(+) is not transported, but it plays an essential structural role and its presence is essential for fluoride channel function.</text>
</comment>
<comment type="caution">
    <text evidence="11">The sequence shown here is derived from an EMBL/GenBank/DDBJ whole genome shotgun (WGS) entry which is preliminary data.</text>
</comment>
<dbReference type="EMBL" id="BCMI01000019">
    <property type="protein sequence ID" value="GAX06515.1"/>
    <property type="molecule type" value="Genomic_DNA"/>
</dbReference>
<dbReference type="AlphaFoldDB" id="A0A1Z5IXL7"/>
<keyword evidence="6 10" id="KW-0407">Ion channel</keyword>
<evidence type="ECO:0000256" key="8">
    <source>
        <dbReference type="ARBA" id="ARBA00035585"/>
    </source>
</evidence>
<evidence type="ECO:0000313" key="12">
    <source>
        <dbReference type="Proteomes" id="UP000198414"/>
    </source>
</evidence>
<comment type="similarity">
    <text evidence="7 10">Belongs to the fluoride channel Fluc/FEX (TC 1.A.43) family.</text>
</comment>
<dbReference type="GO" id="GO:0046872">
    <property type="term" value="F:metal ion binding"/>
    <property type="evidence" value="ECO:0007669"/>
    <property type="project" value="UniProtKB-KW"/>
</dbReference>
<gene>
    <name evidence="11" type="primary">crcB_1</name>
    <name evidence="10" type="synonym">crcB</name>
    <name evidence="10" type="synonym">fluC</name>
    <name evidence="11" type="ORF">IWT25_01860</name>
</gene>
<evidence type="ECO:0000256" key="9">
    <source>
        <dbReference type="ARBA" id="ARBA00049940"/>
    </source>
</evidence>
<feature type="binding site" evidence="10">
    <location>
        <position position="69"/>
    </location>
    <ligand>
        <name>Na(+)</name>
        <dbReference type="ChEBI" id="CHEBI:29101"/>
        <note>structural</note>
    </ligand>
</feature>
<comment type="subcellular location">
    <subcellularLocation>
        <location evidence="1 10">Cell membrane</location>
        <topology evidence="1 10">Multi-pass membrane protein</topology>
    </subcellularLocation>
</comment>
<keyword evidence="4 10" id="KW-1133">Transmembrane helix</keyword>
<proteinExistence type="inferred from homology"/>
<dbReference type="PANTHER" id="PTHR28259">
    <property type="entry name" value="FLUORIDE EXPORT PROTEIN 1-RELATED"/>
    <property type="match status" value="1"/>
</dbReference>
<dbReference type="RefSeq" id="WP_089121519.1">
    <property type="nucleotide sequence ID" value="NZ_BCMI01000019.1"/>
</dbReference>
<keyword evidence="2 10" id="KW-1003">Cell membrane</keyword>
<dbReference type="PANTHER" id="PTHR28259:SF1">
    <property type="entry name" value="FLUORIDE EXPORT PROTEIN 1-RELATED"/>
    <property type="match status" value="1"/>
</dbReference>
<evidence type="ECO:0000256" key="1">
    <source>
        <dbReference type="ARBA" id="ARBA00004651"/>
    </source>
</evidence>
<dbReference type="Proteomes" id="UP000198414">
    <property type="component" value="Unassembled WGS sequence"/>
</dbReference>
<dbReference type="NCBIfam" id="TIGR00494">
    <property type="entry name" value="crcB"/>
    <property type="match status" value="1"/>
</dbReference>
<evidence type="ECO:0000256" key="5">
    <source>
        <dbReference type="ARBA" id="ARBA00023136"/>
    </source>
</evidence>
<dbReference type="OrthoDB" id="9815830at2"/>
<accession>A0A1Z5IXL7</accession>
<evidence type="ECO:0000313" key="11">
    <source>
        <dbReference type="EMBL" id="GAX06515.1"/>
    </source>
</evidence>
<dbReference type="Pfam" id="PF02537">
    <property type="entry name" value="CRCB"/>
    <property type="match status" value="1"/>
</dbReference>
<feature type="transmembrane region" description="Helical" evidence="10">
    <location>
        <begin position="29"/>
        <end position="51"/>
    </location>
</feature>
<dbReference type="GO" id="GO:0140114">
    <property type="term" value="P:cellular detoxification of fluoride"/>
    <property type="evidence" value="ECO:0007669"/>
    <property type="project" value="UniProtKB-UniRule"/>
</dbReference>
<evidence type="ECO:0000256" key="6">
    <source>
        <dbReference type="ARBA" id="ARBA00023303"/>
    </source>
</evidence>
<organism evidence="11 12">
    <name type="scientific">Secundilactobacillus pentosiphilus</name>
    <dbReference type="NCBI Taxonomy" id="1714682"/>
    <lineage>
        <taxon>Bacteria</taxon>
        <taxon>Bacillati</taxon>
        <taxon>Bacillota</taxon>
        <taxon>Bacilli</taxon>
        <taxon>Lactobacillales</taxon>
        <taxon>Lactobacillaceae</taxon>
        <taxon>Secundilactobacillus</taxon>
    </lineage>
</organism>
<feature type="transmembrane region" description="Helical" evidence="10">
    <location>
        <begin position="91"/>
        <end position="111"/>
    </location>
</feature>
<evidence type="ECO:0000256" key="2">
    <source>
        <dbReference type="ARBA" id="ARBA00022475"/>
    </source>
</evidence>
<dbReference type="InterPro" id="IPR003691">
    <property type="entry name" value="FluC"/>
</dbReference>
<feature type="binding site" evidence="10">
    <location>
        <position position="66"/>
    </location>
    <ligand>
        <name>Na(+)</name>
        <dbReference type="ChEBI" id="CHEBI:29101"/>
        <note>structural</note>
    </ligand>
</feature>
<sequence>MMLIGLGAGCGAVLRYLITVAGKRWHPTFPMATLVINATGALVAGVLVTLALPQPWSLILLTGFCGGYTTFSTYMTDTFVLLRDRHWIQGMLYYAGTALVGILAAAVGVMIGQMI</sequence>
<keyword evidence="10" id="KW-0479">Metal-binding</keyword>
<comment type="catalytic activity">
    <reaction evidence="8">
        <text>fluoride(in) = fluoride(out)</text>
        <dbReference type="Rhea" id="RHEA:76159"/>
        <dbReference type="ChEBI" id="CHEBI:17051"/>
    </reaction>
    <physiologicalReaction direction="left-to-right" evidence="8">
        <dbReference type="Rhea" id="RHEA:76160"/>
    </physiologicalReaction>
</comment>
<keyword evidence="3 10" id="KW-0812">Transmembrane</keyword>
<keyword evidence="10" id="KW-0915">Sodium</keyword>
<reference evidence="11 12" key="1">
    <citation type="submission" date="2015-11" db="EMBL/GenBank/DDBJ databases">
        <title>Draft genome sequences of new species of the genus Lactobacillus isolated from orchardgrass silage.</title>
        <authorList>
            <person name="Tohno M."/>
            <person name="Tanizawa Y."/>
            <person name="Arita M."/>
        </authorList>
    </citation>
    <scope>NUCLEOTIDE SEQUENCE [LARGE SCALE GENOMIC DNA]</scope>
    <source>
        <strain evidence="11 12">IWT25</strain>
    </source>
</reference>
<dbReference type="HAMAP" id="MF_00454">
    <property type="entry name" value="FluC"/>
    <property type="match status" value="1"/>
</dbReference>
<evidence type="ECO:0000256" key="4">
    <source>
        <dbReference type="ARBA" id="ARBA00022989"/>
    </source>
</evidence>
<protein>
    <recommendedName>
        <fullName evidence="10">Fluoride-specific ion channel FluC</fullName>
    </recommendedName>
</protein>
<keyword evidence="5 10" id="KW-0472">Membrane</keyword>
<comment type="function">
    <text evidence="9 10">Fluoride-specific ion channel. Important for reducing fluoride concentration in the cell, thus reducing its toxicity.</text>
</comment>
<evidence type="ECO:0000256" key="7">
    <source>
        <dbReference type="ARBA" id="ARBA00035120"/>
    </source>
</evidence>
<dbReference type="GO" id="GO:0062054">
    <property type="term" value="F:fluoride channel activity"/>
    <property type="evidence" value="ECO:0007669"/>
    <property type="project" value="UniProtKB-UniRule"/>
</dbReference>
<name>A0A1Z5IXL7_9LACO</name>
<feature type="transmembrane region" description="Helical" evidence="10">
    <location>
        <begin position="58"/>
        <end position="76"/>
    </location>
</feature>
<evidence type="ECO:0000256" key="3">
    <source>
        <dbReference type="ARBA" id="ARBA00022692"/>
    </source>
</evidence>
<keyword evidence="10" id="KW-0813">Transport</keyword>
<keyword evidence="10" id="KW-0406">Ion transport</keyword>
<evidence type="ECO:0000256" key="10">
    <source>
        <dbReference type="HAMAP-Rule" id="MF_00454"/>
    </source>
</evidence>
<dbReference type="GO" id="GO:0005886">
    <property type="term" value="C:plasma membrane"/>
    <property type="evidence" value="ECO:0007669"/>
    <property type="project" value="UniProtKB-SubCell"/>
</dbReference>